<name>A0ACC7MRD5_9PSED</name>
<reference evidence="1" key="1">
    <citation type="submission" date="2024-11" db="EMBL/GenBank/DDBJ databases">
        <authorList>
            <person name="Lucas J.A."/>
        </authorList>
    </citation>
    <scope>NUCLEOTIDE SEQUENCE</scope>
    <source>
        <strain evidence="1">Z 8.8</strain>
    </source>
</reference>
<sequence length="186" mass="21019">MNANPYAPPVAELDCTEPPRATFFVVGTSKFALMIVFTFGLYLTYWMYKNWKLYRTATGNKVLPIVRAIFFVFFVYSLFTSIDRRIRASGKDYRWYPRLLALIVIMTALAGMGLAWLPDLHISFALSLLVLLLQVCSLLRVQEAINYLENDVRGTANATLTFANGVGFTFGLCVWGVAILGFYILL</sequence>
<keyword evidence="2" id="KW-1185">Reference proteome</keyword>
<organism evidence="1 2">
    <name type="scientific">Pseudomonas neuropathica</name>
    <dbReference type="NCBI Taxonomy" id="2730425"/>
    <lineage>
        <taxon>Bacteria</taxon>
        <taxon>Pseudomonadati</taxon>
        <taxon>Pseudomonadota</taxon>
        <taxon>Gammaproteobacteria</taxon>
        <taxon>Pseudomonadales</taxon>
        <taxon>Pseudomonadaceae</taxon>
        <taxon>Pseudomonas</taxon>
    </lineage>
</organism>
<proteinExistence type="predicted"/>
<evidence type="ECO:0000313" key="1">
    <source>
        <dbReference type="EMBL" id="MFK9080494.1"/>
    </source>
</evidence>
<evidence type="ECO:0000313" key="2">
    <source>
        <dbReference type="Proteomes" id="UP001622950"/>
    </source>
</evidence>
<dbReference type="EMBL" id="JBJHQE010000008">
    <property type="protein sequence ID" value="MFK9080494.1"/>
    <property type="molecule type" value="Genomic_DNA"/>
</dbReference>
<dbReference type="Proteomes" id="UP001622950">
    <property type="component" value="Unassembled WGS sequence"/>
</dbReference>
<accession>A0ACC7MRD5</accession>
<protein>
    <submittedName>
        <fullName evidence="1">Uncharacterized protein</fullName>
    </submittedName>
</protein>
<gene>
    <name evidence="1" type="ORF">ACJEBM_07385</name>
</gene>
<comment type="caution">
    <text evidence="1">The sequence shown here is derived from an EMBL/GenBank/DDBJ whole genome shotgun (WGS) entry which is preliminary data.</text>
</comment>